<dbReference type="Proteomes" id="UP001174210">
    <property type="component" value="Unassembled WGS sequence"/>
</dbReference>
<dbReference type="InterPro" id="IPR036390">
    <property type="entry name" value="WH_DNA-bd_sf"/>
</dbReference>
<evidence type="ECO:0000259" key="4">
    <source>
        <dbReference type="PROSITE" id="PS50949"/>
    </source>
</evidence>
<dbReference type="PANTHER" id="PTHR43537">
    <property type="entry name" value="TRANSCRIPTIONAL REGULATOR, GNTR FAMILY"/>
    <property type="match status" value="1"/>
</dbReference>
<dbReference type="SUPFAM" id="SSF46785">
    <property type="entry name" value="Winged helix' DNA-binding domain"/>
    <property type="match status" value="1"/>
</dbReference>
<feature type="domain" description="HTH gntR-type" evidence="4">
    <location>
        <begin position="14"/>
        <end position="81"/>
    </location>
</feature>
<proteinExistence type="predicted"/>
<evidence type="ECO:0000313" key="6">
    <source>
        <dbReference type="Proteomes" id="UP001174210"/>
    </source>
</evidence>
<reference evidence="5" key="1">
    <citation type="submission" date="2023-03" db="EMBL/GenBank/DDBJ databases">
        <title>MT1 and MT2 Draft Genomes of Novel Species.</title>
        <authorList>
            <person name="Venkateswaran K."/>
        </authorList>
    </citation>
    <scope>NUCLEOTIDE SEQUENCE</scope>
    <source>
        <strain evidence="5">F6_8S_P_1A</strain>
    </source>
</reference>
<dbReference type="PANTHER" id="PTHR43537:SF5">
    <property type="entry name" value="UXU OPERON TRANSCRIPTIONAL REGULATOR"/>
    <property type="match status" value="1"/>
</dbReference>
<keyword evidence="6" id="KW-1185">Reference proteome</keyword>
<organism evidence="5 6">
    <name type="scientific">Leifsonia virtsii</name>
    <dbReference type="NCBI Taxonomy" id="3035915"/>
    <lineage>
        <taxon>Bacteria</taxon>
        <taxon>Bacillati</taxon>
        <taxon>Actinomycetota</taxon>
        <taxon>Actinomycetes</taxon>
        <taxon>Micrococcales</taxon>
        <taxon>Microbacteriaceae</taxon>
        <taxon>Leifsonia</taxon>
    </lineage>
</organism>
<name>A0ABT8J1F2_9MICO</name>
<dbReference type="RefSeq" id="WP_301219428.1">
    <property type="nucleotide sequence ID" value="NZ_JAROCB010000003.1"/>
</dbReference>
<keyword evidence="3" id="KW-0804">Transcription</keyword>
<dbReference type="InterPro" id="IPR000524">
    <property type="entry name" value="Tscrpt_reg_HTH_GntR"/>
</dbReference>
<dbReference type="Pfam" id="PF00392">
    <property type="entry name" value="GntR"/>
    <property type="match status" value="1"/>
</dbReference>
<evidence type="ECO:0000256" key="1">
    <source>
        <dbReference type="ARBA" id="ARBA00023015"/>
    </source>
</evidence>
<evidence type="ECO:0000256" key="2">
    <source>
        <dbReference type="ARBA" id="ARBA00023125"/>
    </source>
</evidence>
<sequence>MDQSTPDGRYGERRLLRNDVFELVLERILTGEYQPGERLRDADLTAWLQVSRTPVREAISRLAAVGLVETSPNRFTEVSPLDDGEVADALEVLRLLWPQALRSLCASPRLDTEVELTLLATRIERGDVDPAPGFHHAMAIVSAVVPNRVLAEALRAADLRVVRYLLLVPEARELLQRERVVSLVRALCDGAGDAEALLTGVLDDLDGVVAWRRSAAR</sequence>
<dbReference type="CDD" id="cd07377">
    <property type="entry name" value="WHTH_GntR"/>
    <property type="match status" value="1"/>
</dbReference>
<dbReference type="Gene3D" id="1.10.10.10">
    <property type="entry name" value="Winged helix-like DNA-binding domain superfamily/Winged helix DNA-binding domain"/>
    <property type="match status" value="1"/>
</dbReference>
<dbReference type="EMBL" id="JAROCB010000003">
    <property type="protein sequence ID" value="MDN4598079.1"/>
    <property type="molecule type" value="Genomic_DNA"/>
</dbReference>
<evidence type="ECO:0000313" key="5">
    <source>
        <dbReference type="EMBL" id="MDN4598079.1"/>
    </source>
</evidence>
<dbReference type="SMART" id="SM00345">
    <property type="entry name" value="HTH_GNTR"/>
    <property type="match status" value="1"/>
</dbReference>
<keyword evidence="1" id="KW-0805">Transcription regulation</keyword>
<gene>
    <name evidence="5" type="ORF">P5G59_13075</name>
</gene>
<protein>
    <submittedName>
        <fullName evidence="5">GntR family transcriptional regulator</fullName>
    </submittedName>
</protein>
<evidence type="ECO:0000256" key="3">
    <source>
        <dbReference type="ARBA" id="ARBA00023163"/>
    </source>
</evidence>
<dbReference type="PROSITE" id="PS50949">
    <property type="entry name" value="HTH_GNTR"/>
    <property type="match status" value="1"/>
</dbReference>
<accession>A0ABT8J1F2</accession>
<keyword evidence="2" id="KW-0238">DNA-binding</keyword>
<comment type="caution">
    <text evidence="5">The sequence shown here is derived from an EMBL/GenBank/DDBJ whole genome shotgun (WGS) entry which is preliminary data.</text>
</comment>
<dbReference type="InterPro" id="IPR036388">
    <property type="entry name" value="WH-like_DNA-bd_sf"/>
</dbReference>